<sequence>MDEGDSNTSLEALLPGGGTPILQFVEDRIQTTMLTGIAIGAAVALLLIAVVVFVVYRRVRQSKQLQPHVPQYRFRKRDKVMFYGRKIMRKVTTLPNSLVGNTVPRQRMRKRAKVLSLAKRILRIKKECPTLQRKEPPPSLLEADLTEFDVKNSHLPSEVLYMLKNVRVLGHFEKPLFLELCKHMFFVQLHEGEYIFRPGQPDDSIYVVQDGKLEVCIQESGHPAPYKTVSARAASPSTILRLPASAFQDVFQKYPETLVRVVQIIMVRLQRVTFLALHNYLGLTTELFSCSPAIPLISLSSVTTGGSTSKAGKRQMPSALEEDRGEKFEKSGEALEMDTLKISGAENSEHVFRRSLSSPPYAGSTEASNNSSSAKSDMDMAYERARVQLSPEDGAGSPAVAKSILKKTVTVTETPSAVFHYSAVQDSCNSKHIDAIVEAAKKDLSSLMKLDNPALLNGKVTLHQVTAGTVLSRQGDQDVNVCFVVSGMLHVYQRKIDSEEDTCLFITHPGELVGQLAVLTGEPLIFTIKANRDCSFLSISKSHFYEIMREQPSVVLGVAHTVVKRMSPFVRQIDFALDWMEVEAGRAVYRQGDKSDCTYIVLNGRLRSVLRMDDGKKHLTGEYGRGDLIGVVVTRLIHLLGEKILGSLQQGGHPLGLHGSSSKWDAGNPASNLSTVAIMPVSEEVPLTAFTLELKHALSAVGPALLLTSDNIKQRLGSAALDSIHEYRLTSWLGQQEDIHRIVLYQADSSLTPWTQRCIRQADCILIVGLGDQEPTVGELERMLENTAVRAQKQLILLHKEDGPLPSRTVEWLNMRSWCSAHLHIHCPRRVFSKRSLPKLVEMYERVFQKVPDRHSDFSRLARVLTGNAIALVLGGGGARGCSQVGVIRALMEAGIPVDMIGGTSIGAFMSALYAEERSYNQMRIKARQWAMVMNSVFKTILDLTYPITSMFSGAAFNNSINNIFKDKQIEDLWIPYFTITTDITASAMRVHRDGSLWRYVRASMSLSGYMPPLCDPKDGHLLMDGGYINNLPADVARSMGAKVVIAIDVGSRDETDLTNYGDCLSGWWLLWKRWNPLAEKVKVLNMAEIQTRLAYVCCVRQLEMVKNSDYCEYIRPPIDRYGTLDFGKFDEICEVGYQHGKTVFNVWCRSGVLDKMLKDRQETCKSKTDNVTCPTTSFTDLAEIVSRIEPVKAALADDESDYQTEYEEEVLDNQKDDYLDFISNQAEEDSDSDEEVQLRRRRNVPSGEGQASSTGEPG</sequence>
<feature type="domain" description="Cyclic nucleotide-binding" evidence="16">
    <location>
        <begin position="467"/>
        <end position="548"/>
    </location>
</feature>
<keyword evidence="4 13" id="KW-0378">Hydrolase</keyword>
<dbReference type="SUPFAM" id="SSF52151">
    <property type="entry name" value="FabD/lysophospholipase-like"/>
    <property type="match status" value="1"/>
</dbReference>
<feature type="compositionally biased region" description="Polar residues" evidence="14">
    <location>
        <begin position="1250"/>
        <end position="1259"/>
    </location>
</feature>
<feature type="active site" description="Proton acceptor" evidence="13">
    <location>
        <position position="1025"/>
    </location>
</feature>
<feature type="domain" description="Cyclic nucleotide-binding" evidence="16">
    <location>
        <begin position="576"/>
        <end position="630"/>
    </location>
</feature>
<dbReference type="PROSITE" id="PS50042">
    <property type="entry name" value="CNMP_BINDING_3"/>
    <property type="match status" value="3"/>
</dbReference>
<evidence type="ECO:0000256" key="12">
    <source>
        <dbReference type="ARBA" id="ARBA00048656"/>
    </source>
</evidence>
<comment type="catalytic activity">
    <reaction evidence="12">
        <text>1-hexadecanoyl-sn-glycero-3-phosphocholine + H2O = sn-glycerol 3-phosphocholine + hexadecanoate + H(+)</text>
        <dbReference type="Rhea" id="RHEA:40435"/>
        <dbReference type="ChEBI" id="CHEBI:7896"/>
        <dbReference type="ChEBI" id="CHEBI:15377"/>
        <dbReference type="ChEBI" id="CHEBI:15378"/>
        <dbReference type="ChEBI" id="CHEBI:16870"/>
        <dbReference type="ChEBI" id="CHEBI:72998"/>
    </reaction>
    <physiologicalReaction direction="left-to-right" evidence="12">
        <dbReference type="Rhea" id="RHEA:40436"/>
    </physiologicalReaction>
</comment>
<dbReference type="Ensembl" id="ENSFALT00000041485.1">
    <property type="protein sequence ID" value="ENSFALP00000025030.1"/>
    <property type="gene ID" value="ENSFALG00000005521.2"/>
</dbReference>
<dbReference type="InterPro" id="IPR016035">
    <property type="entry name" value="Acyl_Trfase/lysoPLipase"/>
</dbReference>
<dbReference type="SUPFAM" id="SSF51206">
    <property type="entry name" value="cAMP-binding domain-like"/>
    <property type="match status" value="3"/>
</dbReference>
<dbReference type="Gene3D" id="2.60.120.10">
    <property type="entry name" value="Jelly Rolls"/>
    <property type="match status" value="4"/>
</dbReference>
<dbReference type="InterPro" id="IPR000595">
    <property type="entry name" value="cNMP-bd_dom"/>
</dbReference>
<feature type="compositionally biased region" description="Polar residues" evidence="14">
    <location>
        <begin position="365"/>
        <end position="375"/>
    </location>
</feature>
<dbReference type="PANTHER" id="PTHR14226">
    <property type="entry name" value="NEUROPATHY TARGET ESTERASE/SWISS CHEESE D.MELANOGASTER"/>
    <property type="match status" value="1"/>
</dbReference>
<evidence type="ECO:0000256" key="2">
    <source>
        <dbReference type="ARBA" id="ARBA00006636"/>
    </source>
</evidence>
<comment type="catalytic activity">
    <reaction evidence="9">
        <text>1-(9Z-octadecenoyl)-sn-glycero-3-phosphocholine + H2O = sn-glycerol 3-phosphocholine + (9Z)-octadecenoate + H(+)</text>
        <dbReference type="Rhea" id="RHEA:40807"/>
        <dbReference type="ChEBI" id="CHEBI:15377"/>
        <dbReference type="ChEBI" id="CHEBI:15378"/>
        <dbReference type="ChEBI" id="CHEBI:16870"/>
        <dbReference type="ChEBI" id="CHEBI:28610"/>
        <dbReference type="ChEBI" id="CHEBI:30823"/>
    </reaction>
    <physiologicalReaction direction="left-to-right" evidence="9">
        <dbReference type="Rhea" id="RHEA:40808"/>
    </physiologicalReaction>
</comment>
<dbReference type="FunFam" id="2.60.120.10:FF:000022">
    <property type="entry name" value="Patatin like phospholipase domain containing 7"/>
    <property type="match status" value="1"/>
</dbReference>
<reference evidence="18" key="2">
    <citation type="submission" date="2025-08" db="UniProtKB">
        <authorList>
            <consortium name="Ensembl"/>
        </authorList>
    </citation>
    <scope>IDENTIFICATION</scope>
</reference>
<feature type="region of interest" description="Disordered" evidence="14">
    <location>
        <begin position="302"/>
        <end position="333"/>
    </location>
</feature>
<feature type="compositionally biased region" description="Basic and acidic residues" evidence="14">
    <location>
        <begin position="321"/>
        <end position="333"/>
    </location>
</feature>
<keyword evidence="8 15" id="KW-0472">Membrane</keyword>
<evidence type="ECO:0000256" key="4">
    <source>
        <dbReference type="ARBA" id="ARBA00022801"/>
    </source>
</evidence>
<comment type="catalytic activity">
    <reaction evidence="10">
        <text>1-hexadecanoyl-sn-glycero-3-phosphate + H2O = sn-glycerol 3-phosphate + hexadecanoate + H(+)</text>
        <dbReference type="Rhea" id="RHEA:49092"/>
        <dbReference type="ChEBI" id="CHEBI:7896"/>
        <dbReference type="ChEBI" id="CHEBI:15377"/>
        <dbReference type="ChEBI" id="CHEBI:15378"/>
        <dbReference type="ChEBI" id="CHEBI:57518"/>
        <dbReference type="ChEBI" id="CHEBI:57597"/>
    </reaction>
    <physiologicalReaction direction="left-to-right" evidence="10">
        <dbReference type="Rhea" id="RHEA:49093"/>
    </physiologicalReaction>
</comment>
<evidence type="ECO:0000256" key="9">
    <source>
        <dbReference type="ARBA" id="ARBA00047314"/>
    </source>
</evidence>
<evidence type="ECO:0000256" key="1">
    <source>
        <dbReference type="ARBA" id="ARBA00004643"/>
    </source>
</evidence>
<evidence type="ECO:0000256" key="7">
    <source>
        <dbReference type="ARBA" id="ARBA00023098"/>
    </source>
</evidence>
<dbReference type="AlphaFoldDB" id="A0A803VQM4"/>
<keyword evidence="5 13" id="KW-0442">Lipid degradation</keyword>
<evidence type="ECO:0000256" key="14">
    <source>
        <dbReference type="SAM" id="MobiDB-lite"/>
    </source>
</evidence>
<organism evidence="18 19">
    <name type="scientific">Ficedula albicollis</name>
    <name type="common">Collared flycatcher</name>
    <name type="synonym">Muscicapa albicollis</name>
    <dbReference type="NCBI Taxonomy" id="59894"/>
    <lineage>
        <taxon>Eukaryota</taxon>
        <taxon>Metazoa</taxon>
        <taxon>Chordata</taxon>
        <taxon>Craniata</taxon>
        <taxon>Vertebrata</taxon>
        <taxon>Euteleostomi</taxon>
        <taxon>Archelosauria</taxon>
        <taxon>Archosauria</taxon>
        <taxon>Dinosauria</taxon>
        <taxon>Saurischia</taxon>
        <taxon>Theropoda</taxon>
        <taxon>Coelurosauria</taxon>
        <taxon>Aves</taxon>
        <taxon>Neognathae</taxon>
        <taxon>Neoaves</taxon>
        <taxon>Telluraves</taxon>
        <taxon>Australaves</taxon>
        <taxon>Passeriformes</taxon>
        <taxon>Muscicapidae</taxon>
        <taxon>Ficedula</taxon>
    </lineage>
</organism>
<dbReference type="CDD" id="cd00038">
    <property type="entry name" value="CAP_ED"/>
    <property type="match status" value="3"/>
</dbReference>
<dbReference type="InterPro" id="IPR050301">
    <property type="entry name" value="NTE"/>
</dbReference>
<evidence type="ECO:0000256" key="6">
    <source>
        <dbReference type="ARBA" id="ARBA00022989"/>
    </source>
</evidence>
<dbReference type="Pfam" id="PF00027">
    <property type="entry name" value="cNMP_binding"/>
    <property type="match status" value="2"/>
</dbReference>
<dbReference type="PANTHER" id="PTHR14226:SF23">
    <property type="entry name" value="PATATIN-LIKE PHOSPHOLIPASE DOMAIN-CONTAINING PROTEIN 7"/>
    <property type="match status" value="1"/>
</dbReference>
<dbReference type="InterPro" id="IPR014710">
    <property type="entry name" value="RmlC-like_jellyroll"/>
</dbReference>
<dbReference type="Pfam" id="PF24179">
    <property type="entry name" value="NTE_Ploop"/>
    <property type="match status" value="1"/>
</dbReference>
<evidence type="ECO:0000259" key="16">
    <source>
        <dbReference type="PROSITE" id="PS50042"/>
    </source>
</evidence>
<keyword evidence="19" id="KW-1185">Reference proteome</keyword>
<evidence type="ECO:0000256" key="13">
    <source>
        <dbReference type="PROSITE-ProRule" id="PRU01161"/>
    </source>
</evidence>
<name>A0A803VQM4_FICAL</name>
<keyword evidence="3 15" id="KW-0812">Transmembrane</keyword>
<evidence type="ECO:0000256" key="11">
    <source>
        <dbReference type="ARBA" id="ARBA00048454"/>
    </source>
</evidence>
<dbReference type="Pfam" id="PF01734">
    <property type="entry name" value="Patatin"/>
    <property type="match status" value="1"/>
</dbReference>
<comment type="catalytic activity">
    <reaction evidence="11">
        <text>a 1-acyl-sn-glycero-3-phosphocholine + H2O = sn-glycerol 3-phosphocholine + a fatty acid + H(+)</text>
        <dbReference type="Rhea" id="RHEA:15177"/>
        <dbReference type="ChEBI" id="CHEBI:15377"/>
        <dbReference type="ChEBI" id="CHEBI:15378"/>
        <dbReference type="ChEBI" id="CHEBI:16870"/>
        <dbReference type="ChEBI" id="CHEBI:28868"/>
        <dbReference type="ChEBI" id="CHEBI:58168"/>
        <dbReference type="EC" id="3.1.1.5"/>
    </reaction>
    <physiologicalReaction direction="left-to-right" evidence="11">
        <dbReference type="Rhea" id="RHEA:15178"/>
    </physiologicalReaction>
</comment>
<evidence type="ECO:0000256" key="10">
    <source>
        <dbReference type="ARBA" id="ARBA00048133"/>
    </source>
</evidence>
<feature type="short sequence motif" description="GXSXG" evidence="13">
    <location>
        <begin position="903"/>
        <end position="907"/>
    </location>
</feature>
<reference evidence="18 19" key="1">
    <citation type="journal article" date="2012" name="Nature">
        <title>The genomic landscape of species divergence in Ficedula flycatchers.</title>
        <authorList>
            <person name="Ellegren H."/>
            <person name="Smeds L."/>
            <person name="Burri R."/>
            <person name="Olason P.I."/>
            <person name="Backstrom N."/>
            <person name="Kawakami T."/>
            <person name="Kunstner A."/>
            <person name="Makinen H."/>
            <person name="Nadachowska-Brzyska K."/>
            <person name="Qvarnstrom A."/>
            <person name="Uebbing S."/>
            <person name="Wolf J.B."/>
        </authorList>
    </citation>
    <scope>NUCLEOTIDE SEQUENCE [LARGE SCALE GENOMIC DNA]</scope>
</reference>
<proteinExistence type="inferred from homology"/>
<evidence type="ECO:0000256" key="15">
    <source>
        <dbReference type="SAM" id="Phobius"/>
    </source>
</evidence>
<evidence type="ECO:0000256" key="8">
    <source>
        <dbReference type="ARBA" id="ARBA00023136"/>
    </source>
</evidence>
<evidence type="ECO:0000313" key="18">
    <source>
        <dbReference type="Ensembl" id="ENSFALP00000025030.1"/>
    </source>
</evidence>
<dbReference type="PROSITE" id="PS51635">
    <property type="entry name" value="PNPLA"/>
    <property type="match status" value="1"/>
</dbReference>
<dbReference type="Gene3D" id="3.40.1090.10">
    <property type="entry name" value="Cytosolic phospholipase A2 catalytic domain"/>
    <property type="match status" value="1"/>
</dbReference>
<evidence type="ECO:0000256" key="5">
    <source>
        <dbReference type="ARBA" id="ARBA00022963"/>
    </source>
</evidence>
<feature type="domain" description="PNPLA" evidence="17">
    <location>
        <begin position="872"/>
        <end position="1038"/>
    </location>
</feature>
<reference evidence="18" key="3">
    <citation type="submission" date="2025-09" db="UniProtKB">
        <authorList>
            <consortium name="Ensembl"/>
        </authorList>
    </citation>
    <scope>IDENTIFICATION</scope>
</reference>
<dbReference type="FunFam" id="3.40.1090.10:FF:000001">
    <property type="entry name" value="neuropathy target esterase isoform X2"/>
    <property type="match status" value="1"/>
</dbReference>
<feature type="active site" description="Nucleophile" evidence="13">
    <location>
        <position position="905"/>
    </location>
</feature>
<feature type="compositionally biased region" description="Acidic residues" evidence="14">
    <location>
        <begin position="1227"/>
        <end position="1236"/>
    </location>
</feature>
<comment type="subcellular location">
    <subcellularLocation>
        <location evidence="1">Endoplasmic reticulum membrane</location>
        <topology evidence="1">Single-pass type III membrane protein</topology>
    </subcellularLocation>
</comment>
<dbReference type="SMART" id="SM00100">
    <property type="entry name" value="cNMP"/>
    <property type="match status" value="3"/>
</dbReference>
<dbReference type="GO" id="GO:0004622">
    <property type="term" value="F:phosphatidylcholine lysophospholipase activity"/>
    <property type="evidence" value="ECO:0007669"/>
    <property type="project" value="UniProtKB-EC"/>
</dbReference>
<dbReference type="GO" id="GO:0005789">
    <property type="term" value="C:endoplasmic reticulum membrane"/>
    <property type="evidence" value="ECO:0007669"/>
    <property type="project" value="UniProtKB-SubCell"/>
</dbReference>
<evidence type="ECO:0000256" key="3">
    <source>
        <dbReference type="ARBA" id="ARBA00022692"/>
    </source>
</evidence>
<gene>
    <name evidence="18" type="primary">PNPLA7</name>
</gene>
<dbReference type="InterPro" id="IPR018490">
    <property type="entry name" value="cNMP-bd_dom_sf"/>
</dbReference>
<feature type="region of interest" description="Disordered" evidence="14">
    <location>
        <begin position="353"/>
        <end position="379"/>
    </location>
</feature>
<feature type="short sequence motif" description="GXGXXG" evidence="13">
    <location>
        <begin position="876"/>
        <end position="881"/>
    </location>
</feature>
<keyword evidence="6 15" id="KW-1133">Transmembrane helix</keyword>
<accession>A0A803VQM4</accession>
<feature type="transmembrane region" description="Helical" evidence="15">
    <location>
        <begin position="33"/>
        <end position="56"/>
    </location>
</feature>
<protein>
    <submittedName>
        <fullName evidence="18">Patatin like phospholipase domain containing 7</fullName>
    </submittedName>
</protein>
<feature type="domain" description="Cyclic nucleotide-binding" evidence="16">
    <location>
        <begin position="168"/>
        <end position="215"/>
    </location>
</feature>
<feature type="region of interest" description="Disordered" evidence="14">
    <location>
        <begin position="1225"/>
        <end position="1259"/>
    </location>
</feature>
<dbReference type="CDD" id="cd07225">
    <property type="entry name" value="Pat_PNPLA6_PNPLA7"/>
    <property type="match status" value="1"/>
</dbReference>
<keyword evidence="7 13" id="KW-0443">Lipid metabolism</keyword>
<evidence type="ECO:0000313" key="19">
    <source>
        <dbReference type="Proteomes" id="UP000016665"/>
    </source>
</evidence>
<dbReference type="GO" id="GO:0016042">
    <property type="term" value="P:lipid catabolic process"/>
    <property type="evidence" value="ECO:0007669"/>
    <property type="project" value="UniProtKB-UniRule"/>
</dbReference>
<feature type="short sequence motif" description="DGA/G" evidence="13">
    <location>
        <begin position="1025"/>
        <end position="1027"/>
    </location>
</feature>
<dbReference type="Proteomes" id="UP000016665">
    <property type="component" value="Chromosome 17"/>
</dbReference>
<evidence type="ECO:0000259" key="17">
    <source>
        <dbReference type="PROSITE" id="PS51635"/>
    </source>
</evidence>
<comment type="similarity">
    <text evidence="2">Belongs to the NTE family.</text>
</comment>
<dbReference type="GeneTree" id="ENSGT00940000156763"/>
<dbReference type="InterPro" id="IPR002641">
    <property type="entry name" value="PNPLA_dom"/>
</dbReference>
<dbReference type="InterPro" id="IPR056556">
    <property type="entry name" value="NTE1_P-loop_dom"/>
</dbReference>